<reference evidence="1 2" key="1">
    <citation type="journal article" date="2021" name="Pathogens">
        <title>Isolation and Characterization of Kingella bonacorsii sp. nov., A Novel Kingella Species Detected in a Stable Periodontitis Subject.</title>
        <authorList>
            <person name="Antezack A."/>
            <person name="Boxberger M."/>
            <person name="Rolland C."/>
            <person name="Monnet-Corti V."/>
            <person name="La Scola B."/>
        </authorList>
    </citation>
    <scope>NUCLEOTIDE SEQUENCE [LARGE SCALE GENOMIC DNA]</scope>
    <source>
        <strain evidence="1 2">Marseille-Q4569</strain>
    </source>
</reference>
<sequence length="53" mass="6337">MGLRWVGFYHVNKGSLKRMMGFQAAFGRWDRIAKYLRQPENAKIHFQAAYPHR</sequence>
<gene>
    <name evidence="1" type="ORF">JDW22_11605</name>
</gene>
<keyword evidence="2" id="KW-1185">Reference proteome</keyword>
<evidence type="ECO:0000313" key="1">
    <source>
        <dbReference type="EMBL" id="MBK0397202.1"/>
    </source>
</evidence>
<dbReference type="Proteomes" id="UP000614058">
    <property type="component" value="Unassembled WGS sequence"/>
</dbReference>
<dbReference type="RefSeq" id="WP_200523189.1">
    <property type="nucleotide sequence ID" value="NZ_JAEHNZ010000004.1"/>
</dbReference>
<organism evidence="1 2">
    <name type="scientific">Kingella bonacorsii</name>
    <dbReference type="NCBI Taxonomy" id="2796361"/>
    <lineage>
        <taxon>Bacteria</taxon>
        <taxon>Pseudomonadati</taxon>
        <taxon>Pseudomonadota</taxon>
        <taxon>Betaproteobacteria</taxon>
        <taxon>Neisseriales</taxon>
        <taxon>Neisseriaceae</taxon>
        <taxon>Kingella</taxon>
    </lineage>
</organism>
<proteinExistence type="predicted"/>
<comment type="caution">
    <text evidence="1">The sequence shown here is derived from an EMBL/GenBank/DDBJ whole genome shotgun (WGS) entry which is preliminary data.</text>
</comment>
<evidence type="ECO:0000313" key="2">
    <source>
        <dbReference type="Proteomes" id="UP000614058"/>
    </source>
</evidence>
<protein>
    <submittedName>
        <fullName evidence="1">Uncharacterized protein</fullName>
    </submittedName>
</protein>
<accession>A0ABS1BV82</accession>
<name>A0ABS1BV82_9NEIS</name>
<dbReference type="EMBL" id="JAEHNZ010000004">
    <property type="protein sequence ID" value="MBK0397202.1"/>
    <property type="molecule type" value="Genomic_DNA"/>
</dbReference>